<feature type="transmembrane region" description="Helical" evidence="2">
    <location>
        <begin position="12"/>
        <end position="32"/>
    </location>
</feature>
<name>A0A6J5YAD3_9ZZZZ</name>
<dbReference type="EMBL" id="CAEMXZ010000003">
    <property type="protein sequence ID" value="CAB4322395.1"/>
    <property type="molecule type" value="Genomic_DNA"/>
</dbReference>
<organism evidence="3">
    <name type="scientific">freshwater metagenome</name>
    <dbReference type="NCBI Taxonomy" id="449393"/>
    <lineage>
        <taxon>unclassified sequences</taxon>
        <taxon>metagenomes</taxon>
        <taxon>ecological metagenomes</taxon>
    </lineage>
</organism>
<keyword evidence="2" id="KW-0812">Transmembrane</keyword>
<sequence>MTSNSSWLEPKVLVPSGVAVVAVALLILVLVFGGNSGDSAGSASSVSSTSSPVVDSVTDPVSGASGPVEPGAVPASVPSGPYTTPTMPVQVDAPPVDGAVDGEAITVHGSPEPGSKLYGVEARLCRGDVAVVDDGMFTPTLGGVCIAKPLSEISDSKVAVVGTEPFEGLDITFRVGVGSTTFKTQYDGPSTITCGPSSPCQIVLKLQYPKGFGFKGIPVTYR</sequence>
<evidence type="ECO:0000313" key="3">
    <source>
        <dbReference type="EMBL" id="CAB4322395.1"/>
    </source>
</evidence>
<keyword evidence="2" id="KW-0472">Membrane</keyword>
<gene>
    <name evidence="3" type="ORF">UFOPK1392_00129</name>
</gene>
<proteinExistence type="predicted"/>
<keyword evidence="2" id="KW-1133">Transmembrane helix</keyword>
<feature type="compositionally biased region" description="Low complexity" evidence="1">
    <location>
        <begin position="40"/>
        <end position="63"/>
    </location>
</feature>
<accession>A0A6J5YAD3</accession>
<evidence type="ECO:0000256" key="2">
    <source>
        <dbReference type="SAM" id="Phobius"/>
    </source>
</evidence>
<reference evidence="3" key="1">
    <citation type="submission" date="2020-05" db="EMBL/GenBank/DDBJ databases">
        <authorList>
            <person name="Chiriac C."/>
            <person name="Salcher M."/>
            <person name="Ghai R."/>
            <person name="Kavagutti S V."/>
        </authorList>
    </citation>
    <scope>NUCLEOTIDE SEQUENCE</scope>
</reference>
<feature type="region of interest" description="Disordered" evidence="1">
    <location>
        <begin position="40"/>
        <end position="74"/>
    </location>
</feature>
<protein>
    <submittedName>
        <fullName evidence="3">Unannotated protein</fullName>
    </submittedName>
</protein>
<evidence type="ECO:0000256" key="1">
    <source>
        <dbReference type="SAM" id="MobiDB-lite"/>
    </source>
</evidence>
<dbReference type="AlphaFoldDB" id="A0A6J5YAD3"/>